<dbReference type="OrthoDB" id="767974at2759"/>
<dbReference type="Proteomes" id="UP000655225">
    <property type="component" value="Unassembled WGS sequence"/>
</dbReference>
<organism evidence="1 2">
    <name type="scientific">Tetracentron sinense</name>
    <name type="common">Spur-leaf</name>
    <dbReference type="NCBI Taxonomy" id="13715"/>
    <lineage>
        <taxon>Eukaryota</taxon>
        <taxon>Viridiplantae</taxon>
        <taxon>Streptophyta</taxon>
        <taxon>Embryophyta</taxon>
        <taxon>Tracheophyta</taxon>
        <taxon>Spermatophyta</taxon>
        <taxon>Magnoliopsida</taxon>
        <taxon>Trochodendrales</taxon>
        <taxon>Trochodendraceae</taxon>
        <taxon>Tetracentron</taxon>
    </lineage>
</organism>
<sequence length="772" mass="87308">MDTEIIEEQDSTLQEDFPDILDMEGNFGLNMDTGIIELQDSNLKEDLPDIIEVQDSNLQEDLPDILDMMEDVGESSVMKEPEADHILEADLIRRHIVLLMLHNQLQGGVGDQLHGNIGMHFIVLKYLPESLLREDDVSYETVKTSVRRGFGACTGEGGHHIVKDYLQLLETNAAPSGSSVKFEKTRWKMKKYIKEYLPKILRDQNHKGRQMGLLKQLSQLLKDPHNFRENHVTLVTPISHSHCSAVTELLKGLEDMPFQTLNAMHRRLKGVRGGVPQLQPPRSGWNRNRLIKQVKMTWEKMLSEHDEGGELQVPLAKAMAVAGLSFKVTTGYQNPSLMEFHHFSPEIEALQNEILNAIWLLKEKVRSSELKDVLLLLDPDANFSNGVVRTSVRKMLIEYLFECSEMDSIPKSLLETLAMINRSSRSALSTCISKEEAEEELECVLSVSGQIKQIVWDLVPDHEFDQDFTDAYMEDLEESDDDENQLELSNIQISKSHSHNSNDQVESIGESLQIDSILPTPTSNGNCSSELSLHNTRLNGKSIDGSKTEQFIGLDSGDLHVYGFSSSFQESSILHEKQNMKGNHYLSIQEVCDETSMVAHQLTGRLLEEFAQIEGLDLDRTERSYLRGGNSNPGDFQDEMQTSSKDDLDGPLLVRIIEELIPSLPKSVLTMLSSANLLHPHTLESLVEYISPLARNKVKSMLQTKAQHILVNVKLLVLTLQWVDEEEVESRVLQESRELYEDSELGKVAASKHSIEALEKMKFEQKSDVWFA</sequence>
<proteinExistence type="predicted"/>
<accession>A0A835DB59</accession>
<reference evidence="1 2" key="1">
    <citation type="submission" date="2020-04" db="EMBL/GenBank/DDBJ databases">
        <title>Plant Genome Project.</title>
        <authorList>
            <person name="Zhang R.-G."/>
        </authorList>
    </citation>
    <scope>NUCLEOTIDE SEQUENCE [LARGE SCALE GENOMIC DNA]</scope>
    <source>
        <strain evidence="1">YNK0</strain>
        <tissue evidence="1">Leaf</tissue>
    </source>
</reference>
<name>A0A835DB59_TETSI</name>
<dbReference type="AlphaFoldDB" id="A0A835DB59"/>
<dbReference type="EMBL" id="JABCRI010000014">
    <property type="protein sequence ID" value="KAF8393739.1"/>
    <property type="molecule type" value="Genomic_DNA"/>
</dbReference>
<dbReference type="PANTHER" id="PTHR36071">
    <property type="entry name" value="DNA DOUBLE-STRAND BREAK REPAIR PROTEIN"/>
    <property type="match status" value="1"/>
</dbReference>
<evidence type="ECO:0000313" key="1">
    <source>
        <dbReference type="EMBL" id="KAF8393739.1"/>
    </source>
</evidence>
<protein>
    <submittedName>
        <fullName evidence="1">Uncharacterized protein</fullName>
    </submittedName>
</protein>
<keyword evidence="2" id="KW-1185">Reference proteome</keyword>
<dbReference type="OMA" id="DMDTIPK"/>
<comment type="caution">
    <text evidence="1">The sequence shown here is derived from an EMBL/GenBank/DDBJ whole genome shotgun (WGS) entry which is preliminary data.</text>
</comment>
<gene>
    <name evidence="1" type="ORF">HHK36_019937</name>
</gene>
<evidence type="ECO:0000313" key="2">
    <source>
        <dbReference type="Proteomes" id="UP000655225"/>
    </source>
</evidence>
<dbReference type="PANTHER" id="PTHR36071:SF1">
    <property type="entry name" value="DNA DOUBLE-STRAND BREAK REPAIR PROTEIN"/>
    <property type="match status" value="1"/>
</dbReference>